<evidence type="ECO:0000313" key="1">
    <source>
        <dbReference type="EMBL" id="KAK1934842.1"/>
    </source>
</evidence>
<protein>
    <submittedName>
        <fullName evidence="1">Variant erythrocyte surface antigen-1, beta subunit</fullName>
    </submittedName>
</protein>
<feature type="non-terminal residue" evidence="1">
    <location>
        <position position="500"/>
    </location>
</feature>
<reference evidence="1" key="1">
    <citation type="journal article" date="2014" name="Nucleic Acids Res.">
        <title>The evolutionary dynamics of variant antigen genes in Babesia reveal a history of genomic innovation underlying host-parasite interaction.</title>
        <authorList>
            <person name="Jackson A.P."/>
            <person name="Otto T.D."/>
            <person name="Darby A."/>
            <person name="Ramaprasad A."/>
            <person name="Xia D."/>
            <person name="Echaide I.E."/>
            <person name="Farber M."/>
            <person name="Gahlot S."/>
            <person name="Gamble J."/>
            <person name="Gupta D."/>
            <person name="Gupta Y."/>
            <person name="Jackson L."/>
            <person name="Malandrin L."/>
            <person name="Malas T.B."/>
            <person name="Moussa E."/>
            <person name="Nair M."/>
            <person name="Reid A.J."/>
            <person name="Sanders M."/>
            <person name="Sharma J."/>
            <person name="Tracey A."/>
            <person name="Quail M.A."/>
            <person name="Weir W."/>
            <person name="Wastling J.M."/>
            <person name="Hall N."/>
            <person name="Willadsen P."/>
            <person name="Lingelbach K."/>
            <person name="Shiels B."/>
            <person name="Tait A."/>
            <person name="Berriman M."/>
            <person name="Allred D.R."/>
            <person name="Pain A."/>
        </authorList>
    </citation>
    <scope>NUCLEOTIDE SEQUENCE</scope>
    <source>
        <strain evidence="1">1802A</strain>
    </source>
</reference>
<comment type="caution">
    <text evidence="1">The sequence shown here is derived from an EMBL/GenBank/DDBJ whole genome shotgun (WGS) entry which is preliminary data.</text>
</comment>
<keyword evidence="2" id="KW-1185">Reference proteome</keyword>
<reference evidence="1" key="2">
    <citation type="submission" date="2021-05" db="EMBL/GenBank/DDBJ databases">
        <authorList>
            <person name="Pain A."/>
        </authorList>
    </citation>
    <scope>NUCLEOTIDE SEQUENCE</scope>
    <source>
        <strain evidence="1">1802A</strain>
    </source>
</reference>
<dbReference type="InterPro" id="IPR024751">
    <property type="entry name" value="VESA1"/>
</dbReference>
<accession>A0AAD9GAL6</accession>
<name>A0AAD9GAL6_BABDI</name>
<dbReference type="EMBL" id="JAHBMH010000062">
    <property type="protein sequence ID" value="KAK1934842.1"/>
    <property type="molecule type" value="Genomic_DNA"/>
</dbReference>
<organism evidence="1 2">
    <name type="scientific">Babesia divergens</name>
    <dbReference type="NCBI Taxonomy" id="32595"/>
    <lineage>
        <taxon>Eukaryota</taxon>
        <taxon>Sar</taxon>
        <taxon>Alveolata</taxon>
        <taxon>Apicomplexa</taxon>
        <taxon>Aconoidasida</taxon>
        <taxon>Piroplasmida</taxon>
        <taxon>Babesiidae</taxon>
        <taxon>Babesia</taxon>
    </lineage>
</organism>
<dbReference type="Pfam" id="PF12785">
    <property type="entry name" value="VESA1_N"/>
    <property type="match status" value="1"/>
</dbReference>
<dbReference type="Proteomes" id="UP001195914">
    <property type="component" value="Unassembled WGS sequence"/>
</dbReference>
<evidence type="ECO:0000313" key="2">
    <source>
        <dbReference type="Proteomes" id="UP001195914"/>
    </source>
</evidence>
<sequence length="500" mass="54884">MYYTDVFVGQDNNDKLKKALEAELNGSGLTDELTDLAEGLKDFIGYGSNGELTGKGIGKKDYASSYSKSEATWPECGSKPCPSCSSCHSSGPSSPSCHGSCCENCDVRKAAKIFLGMLPCLYYGLKILWVRCNDASQWKDWQGKISQDNSLRRFLVGMGYNLGKLDENKKGGEISSFLTNLFNNSNPLEKLYEKSKKYFTSLSSPSHVPSSDSKPKPKTVRDILLWLSGLPFTSGFKALLDHCKGLCDSVNSVQFNDFETSLFNSCFLLPVSVLTVIQRPGTSEVFPSESFINSKFFYPEDPFDLFNMLFDYVRKVFPPLKFLCLQCERKAAEGGWASCTFGQRCAEALQKSLPSGFTSSGCGSCDGHETYLCTANSTPDVHDGHCLNGQCLGSDSGKCKGKTGAHSSTNCKNPCSHPLLRFLLDGSEDLQNLPTPFKLPEGFPKMGFKISQLPTNGWSGYHSLLGVLDIFVGKANTNEKVCFLRDLLRLLLCLTRTPPS</sequence>
<proteinExistence type="predicted"/>
<dbReference type="AlphaFoldDB" id="A0AAD9GAL6"/>
<gene>
    <name evidence="1" type="ORF">X943_002166</name>
</gene>